<keyword evidence="6" id="KW-0812">Transmembrane</keyword>
<dbReference type="PANTHER" id="PTHR43765:SF2">
    <property type="entry name" value="2-DEHYDROPANTOATE 2-REDUCTASE"/>
    <property type="match status" value="1"/>
</dbReference>
<dbReference type="InterPro" id="IPR008927">
    <property type="entry name" value="6-PGluconate_DH-like_C_sf"/>
</dbReference>
<keyword evidence="4" id="KW-0560">Oxidoreductase</keyword>
<evidence type="ECO:0000256" key="6">
    <source>
        <dbReference type="SAM" id="Phobius"/>
    </source>
</evidence>
<dbReference type="GO" id="GO:0008677">
    <property type="term" value="F:2-dehydropantoate 2-reductase activity"/>
    <property type="evidence" value="ECO:0007669"/>
    <property type="project" value="UniProtKB-EC"/>
</dbReference>
<evidence type="ECO:0000256" key="2">
    <source>
        <dbReference type="ARBA" id="ARBA00013014"/>
    </source>
</evidence>
<dbReference type="SUPFAM" id="SSF48179">
    <property type="entry name" value="6-phosphogluconate dehydrogenase C-terminal domain-like"/>
    <property type="match status" value="1"/>
</dbReference>
<dbReference type="InterPro" id="IPR013328">
    <property type="entry name" value="6PGD_dom2"/>
</dbReference>
<evidence type="ECO:0000313" key="9">
    <source>
        <dbReference type="EMBL" id="TID29614.1"/>
    </source>
</evidence>
<evidence type="ECO:0000259" key="7">
    <source>
        <dbReference type="Pfam" id="PF02558"/>
    </source>
</evidence>
<protein>
    <recommendedName>
        <fullName evidence="2">2-dehydropantoate 2-reductase</fullName>
        <ecNumber evidence="2">1.1.1.169</ecNumber>
    </recommendedName>
    <alternativeName>
        <fullName evidence="5">Ketopantoate reductase</fullName>
    </alternativeName>
</protein>
<comment type="similarity">
    <text evidence="1">Belongs to the ketopantoate reductase family.</text>
</comment>
<dbReference type="InterPro" id="IPR013332">
    <property type="entry name" value="KPR_N"/>
</dbReference>
<dbReference type="InterPro" id="IPR036291">
    <property type="entry name" value="NAD(P)-bd_dom_sf"/>
</dbReference>
<dbReference type="PANTHER" id="PTHR43765">
    <property type="entry name" value="2-DEHYDROPANTOATE 2-REDUCTASE-RELATED"/>
    <property type="match status" value="1"/>
</dbReference>
<reference evidence="9 10" key="1">
    <citation type="journal article" date="2019" name="Front. Genet.">
        <title>Whole-Genome Sequencing of the Opportunistic Yeast Pathogen Candida inconspicua Uncovers Its Hybrid Origin.</title>
        <authorList>
            <person name="Mixao V."/>
            <person name="Hansen A.P."/>
            <person name="Saus E."/>
            <person name="Boekhout T."/>
            <person name="Lass-Florl C."/>
            <person name="Gabaldon T."/>
        </authorList>
    </citation>
    <scope>NUCLEOTIDE SEQUENCE [LARGE SCALE GENOMIC DNA]</scope>
    <source>
        <strain evidence="9 10">CBS 180</strain>
    </source>
</reference>
<name>A0A4T0X4D4_9ASCO</name>
<dbReference type="InterPro" id="IPR013752">
    <property type="entry name" value="KPA_reductase"/>
</dbReference>
<dbReference type="STRING" id="52247.A0A4T0X4D4"/>
<accession>A0A4T0X4D4</accession>
<comment type="caution">
    <text evidence="9">The sequence shown here is derived from an EMBL/GenBank/DDBJ whole genome shotgun (WGS) entry which is preliminary data.</text>
</comment>
<keyword evidence="3" id="KW-0521">NADP</keyword>
<gene>
    <name evidence="9" type="ORF">CANINC_001733</name>
</gene>
<dbReference type="Gene3D" id="3.40.50.720">
    <property type="entry name" value="NAD(P)-binding Rossmann-like Domain"/>
    <property type="match status" value="1"/>
</dbReference>
<dbReference type="AlphaFoldDB" id="A0A4T0X4D4"/>
<keyword evidence="6" id="KW-0472">Membrane</keyword>
<dbReference type="GO" id="GO:0050661">
    <property type="term" value="F:NADP binding"/>
    <property type="evidence" value="ECO:0007669"/>
    <property type="project" value="TreeGrafter"/>
</dbReference>
<dbReference type="GO" id="GO:0005739">
    <property type="term" value="C:mitochondrion"/>
    <property type="evidence" value="ECO:0007669"/>
    <property type="project" value="TreeGrafter"/>
</dbReference>
<evidence type="ECO:0000256" key="5">
    <source>
        <dbReference type="ARBA" id="ARBA00032024"/>
    </source>
</evidence>
<organism evidence="9 10">
    <name type="scientific">Pichia inconspicua</name>
    <dbReference type="NCBI Taxonomy" id="52247"/>
    <lineage>
        <taxon>Eukaryota</taxon>
        <taxon>Fungi</taxon>
        <taxon>Dikarya</taxon>
        <taxon>Ascomycota</taxon>
        <taxon>Saccharomycotina</taxon>
        <taxon>Pichiomycetes</taxon>
        <taxon>Pichiales</taxon>
        <taxon>Pichiaceae</taxon>
        <taxon>Pichia</taxon>
    </lineage>
</organism>
<feature type="domain" description="Ketopantoate reductase C-terminal" evidence="8">
    <location>
        <begin position="239"/>
        <end position="368"/>
    </location>
</feature>
<dbReference type="OrthoDB" id="73846at2759"/>
<dbReference type="EC" id="1.1.1.169" evidence="2"/>
<dbReference type="Pfam" id="PF08546">
    <property type="entry name" value="ApbA_C"/>
    <property type="match status" value="1"/>
</dbReference>
<dbReference type="Gene3D" id="1.10.1040.10">
    <property type="entry name" value="N-(1-d-carboxylethyl)-l-norvaline Dehydrogenase, domain 2"/>
    <property type="match status" value="1"/>
</dbReference>
<dbReference type="GO" id="GO:0015940">
    <property type="term" value="P:pantothenate biosynthetic process"/>
    <property type="evidence" value="ECO:0007669"/>
    <property type="project" value="InterPro"/>
</dbReference>
<dbReference type="InterPro" id="IPR050838">
    <property type="entry name" value="Ketopantoate_reductase"/>
</dbReference>
<dbReference type="NCBIfam" id="TIGR00745">
    <property type="entry name" value="apbA_panE"/>
    <property type="match status" value="1"/>
</dbReference>
<sequence>MHKWSVFSALIKFLLKNFTSKYGKHSCKRVVMSIYVLGAGGVGTLVATALTNSFKVNFIVRNASKIECLKLTDNTFEIKRLYNQGEVLKYKINAAFTVDSLADEKIEFLLVCVKTFDTVASLTPLLNKINEKTRILLIQNGMGVVDELYEKVWKDEKSRPIIYQGVISHGVWQNAENNNTYNYNHAGYGDSKICRIPKVLSQSEYAVEEEHQLKSDPVILALVASDLRVSTYTYSDLLVYQIQKLLVNSCMNSTTSIINCINYKLENLPGMLKLFTSIVSEGLDILYKAYPNIQESPLAKELLTVEKHVAFVQHVGFKINGKNSTSMRQDVLNCRDTEIDYINGHIVKKAAELGLFAPVANTICNLVSIRLDVNRRTVAEEGHL</sequence>
<dbReference type="Pfam" id="PF02558">
    <property type="entry name" value="ApbA"/>
    <property type="match status" value="1"/>
</dbReference>
<keyword evidence="10" id="KW-1185">Reference proteome</keyword>
<evidence type="ECO:0000313" key="10">
    <source>
        <dbReference type="Proteomes" id="UP000307173"/>
    </source>
</evidence>
<feature type="transmembrane region" description="Helical" evidence="6">
    <location>
        <begin position="30"/>
        <end position="50"/>
    </location>
</feature>
<evidence type="ECO:0000259" key="8">
    <source>
        <dbReference type="Pfam" id="PF08546"/>
    </source>
</evidence>
<dbReference type="InterPro" id="IPR003710">
    <property type="entry name" value="ApbA"/>
</dbReference>
<keyword evidence="6" id="KW-1133">Transmembrane helix</keyword>
<dbReference type="SUPFAM" id="SSF51735">
    <property type="entry name" value="NAD(P)-binding Rossmann-fold domains"/>
    <property type="match status" value="1"/>
</dbReference>
<dbReference type="Proteomes" id="UP000307173">
    <property type="component" value="Unassembled WGS sequence"/>
</dbReference>
<evidence type="ECO:0000256" key="4">
    <source>
        <dbReference type="ARBA" id="ARBA00023002"/>
    </source>
</evidence>
<dbReference type="EMBL" id="SELW01000280">
    <property type="protein sequence ID" value="TID29614.1"/>
    <property type="molecule type" value="Genomic_DNA"/>
</dbReference>
<evidence type="ECO:0000256" key="1">
    <source>
        <dbReference type="ARBA" id="ARBA00007870"/>
    </source>
</evidence>
<evidence type="ECO:0000256" key="3">
    <source>
        <dbReference type="ARBA" id="ARBA00022857"/>
    </source>
</evidence>
<feature type="domain" description="Ketopantoate reductase N-terminal" evidence="7">
    <location>
        <begin position="34"/>
        <end position="193"/>
    </location>
</feature>
<proteinExistence type="inferred from homology"/>